<feature type="transmembrane region" description="Helical" evidence="12">
    <location>
        <begin position="264"/>
        <end position="286"/>
    </location>
</feature>
<keyword evidence="4 12" id="KW-0812">Transmembrane</keyword>
<evidence type="ECO:0000256" key="11">
    <source>
        <dbReference type="PIRNR" id="PIRNR001773"/>
    </source>
</evidence>
<dbReference type="InterPro" id="IPR000537">
    <property type="entry name" value="UbiA_prenyltransferase"/>
</dbReference>
<dbReference type="EMBL" id="QKYT01000468">
    <property type="protein sequence ID" value="RIA84800.1"/>
    <property type="molecule type" value="Genomic_DNA"/>
</dbReference>
<feature type="transmembrane region" description="Helical" evidence="12">
    <location>
        <begin position="185"/>
        <end position="206"/>
    </location>
</feature>
<organism evidence="13 14">
    <name type="scientific">Glomus cerebriforme</name>
    <dbReference type="NCBI Taxonomy" id="658196"/>
    <lineage>
        <taxon>Eukaryota</taxon>
        <taxon>Fungi</taxon>
        <taxon>Fungi incertae sedis</taxon>
        <taxon>Mucoromycota</taxon>
        <taxon>Glomeromycotina</taxon>
        <taxon>Glomeromycetes</taxon>
        <taxon>Glomerales</taxon>
        <taxon>Glomeraceae</taxon>
        <taxon>Glomus</taxon>
    </lineage>
</organism>
<sequence>MYHHSTWAIFNSTEKLKIRSICNNKVFHLKIQNTRWESTSHHHNKIITAATVQSHDNNENNKNIKKPVINFTSHTHGQISSLNPSLSIVSDSDSDSKKPLQTLTFSRLIRVYRDLTKARLAALVILTTMCGYAMAPMATDLTCLFATTAGTGLCVASANTFNQLMEAPYDAQMSRTRNRVLVRKLISPLHAISFGTITGILGIGILSAMVNPLTAILGASNIVLYTCVYTPMKRVTIVNTWIGSIVGAIPPMMGWAACTNSLDLGAWLLGSILYAWQFPHFNSLAWNMRSDYAKAGYQMMVITNPALNSRVSLRYSLLLFPLCYIIPYFEMTTWWFALDSTIINSGLLLGAFRFWKNSNDKTARDLFFGSLVHLPVILALMMAHKKNWRINDQNDDLEDISLDIELKNINNKIDEIN</sequence>
<dbReference type="EC" id="2.5.1.-" evidence="11"/>
<evidence type="ECO:0000256" key="7">
    <source>
        <dbReference type="ARBA" id="ARBA00023128"/>
    </source>
</evidence>
<accession>A0A397SEX0</accession>
<dbReference type="AlphaFoldDB" id="A0A397SEX0"/>
<dbReference type="Pfam" id="PF01040">
    <property type="entry name" value="UbiA"/>
    <property type="match status" value="1"/>
</dbReference>
<evidence type="ECO:0000256" key="1">
    <source>
        <dbReference type="ARBA" id="ARBA00004225"/>
    </source>
</evidence>
<feature type="transmembrane region" description="Helical" evidence="12">
    <location>
        <begin position="366"/>
        <end position="384"/>
    </location>
</feature>
<dbReference type="Proteomes" id="UP000265703">
    <property type="component" value="Unassembled WGS sequence"/>
</dbReference>
<name>A0A397SEX0_9GLOM</name>
<evidence type="ECO:0000313" key="14">
    <source>
        <dbReference type="Proteomes" id="UP000265703"/>
    </source>
</evidence>
<comment type="similarity">
    <text evidence="11">Belongs to the ubiA prenyltransferase family.</text>
</comment>
<keyword evidence="5" id="KW-0809">Transit peptide</keyword>
<dbReference type="InterPro" id="IPR016315">
    <property type="entry name" value="Protohaem_IX_farnesylTrfase_mt"/>
</dbReference>
<feature type="transmembrane region" description="Helical" evidence="12">
    <location>
        <begin position="307"/>
        <end position="328"/>
    </location>
</feature>
<dbReference type="PANTHER" id="PTHR43448:SF2">
    <property type="entry name" value="PROTOHEME IX FARNESYLTRANSFERASE, MITOCHONDRIAL"/>
    <property type="match status" value="1"/>
</dbReference>
<keyword evidence="6 12" id="KW-1133">Transmembrane helix</keyword>
<evidence type="ECO:0000256" key="9">
    <source>
        <dbReference type="ARBA" id="ARBA00023136"/>
    </source>
</evidence>
<dbReference type="GO" id="GO:0031966">
    <property type="term" value="C:mitochondrial membrane"/>
    <property type="evidence" value="ECO:0007669"/>
    <property type="project" value="UniProtKB-SubCell"/>
</dbReference>
<evidence type="ECO:0000256" key="10">
    <source>
        <dbReference type="ARBA" id="ARBA00030253"/>
    </source>
</evidence>
<keyword evidence="7 11" id="KW-0496">Mitochondrion</keyword>
<dbReference type="PANTHER" id="PTHR43448">
    <property type="entry name" value="PROTOHEME IX FARNESYLTRANSFERASE, MITOCHONDRIAL"/>
    <property type="match status" value="1"/>
</dbReference>
<dbReference type="OrthoDB" id="5211at2759"/>
<evidence type="ECO:0000313" key="13">
    <source>
        <dbReference type="EMBL" id="RIA84800.1"/>
    </source>
</evidence>
<dbReference type="CDD" id="cd13957">
    <property type="entry name" value="PT_UbiA_Cox10"/>
    <property type="match status" value="1"/>
</dbReference>
<dbReference type="GO" id="GO:0006784">
    <property type="term" value="P:heme A biosynthetic process"/>
    <property type="evidence" value="ECO:0007669"/>
    <property type="project" value="TreeGrafter"/>
</dbReference>
<keyword evidence="14" id="KW-1185">Reference proteome</keyword>
<evidence type="ECO:0000256" key="8">
    <source>
        <dbReference type="ARBA" id="ARBA00023133"/>
    </source>
</evidence>
<keyword evidence="9 11" id="KW-0472">Membrane</keyword>
<dbReference type="InterPro" id="IPR006369">
    <property type="entry name" value="Protohaem_IX_farnesylTrfase"/>
</dbReference>
<proteinExistence type="inferred from homology"/>
<feature type="transmembrane region" description="Helical" evidence="12">
    <location>
        <begin position="144"/>
        <end position="164"/>
    </location>
</feature>
<reference evidence="13 14" key="1">
    <citation type="submission" date="2018-06" db="EMBL/GenBank/DDBJ databases">
        <title>Comparative genomics reveals the genomic features of Rhizophagus irregularis, R. cerebriforme, R. diaphanum and Gigaspora rosea, and their symbiotic lifestyle signature.</title>
        <authorList>
            <person name="Morin E."/>
            <person name="San Clemente H."/>
            <person name="Chen E.C.H."/>
            <person name="De La Providencia I."/>
            <person name="Hainaut M."/>
            <person name="Kuo A."/>
            <person name="Kohler A."/>
            <person name="Murat C."/>
            <person name="Tang N."/>
            <person name="Roy S."/>
            <person name="Loubradou J."/>
            <person name="Henrissat B."/>
            <person name="Grigoriev I.V."/>
            <person name="Corradi N."/>
            <person name="Roux C."/>
            <person name="Martin F.M."/>
        </authorList>
    </citation>
    <scope>NUCLEOTIDE SEQUENCE [LARGE SCALE GENOMIC DNA]</scope>
    <source>
        <strain evidence="13 14">DAOM 227022</strain>
    </source>
</reference>
<evidence type="ECO:0000256" key="12">
    <source>
        <dbReference type="SAM" id="Phobius"/>
    </source>
</evidence>
<dbReference type="Gene3D" id="1.10.357.140">
    <property type="entry name" value="UbiA prenyltransferase"/>
    <property type="match status" value="1"/>
</dbReference>
<comment type="caution">
    <text evidence="13">The sequence shown here is derived from an EMBL/GenBank/DDBJ whole genome shotgun (WGS) entry which is preliminary data.</text>
</comment>
<feature type="transmembrane region" description="Helical" evidence="12">
    <location>
        <begin position="120"/>
        <end position="138"/>
    </location>
</feature>
<dbReference type="NCBIfam" id="TIGR01473">
    <property type="entry name" value="cyoE_ctaB"/>
    <property type="match status" value="1"/>
</dbReference>
<dbReference type="HAMAP" id="MF_00154">
    <property type="entry name" value="CyoE_CtaB"/>
    <property type="match status" value="1"/>
</dbReference>
<dbReference type="STRING" id="658196.A0A397SEX0"/>
<protein>
    <recommendedName>
        <fullName evidence="2 11">Protoheme IX farnesyltransferase, mitochondrial</fullName>
        <ecNumber evidence="11">2.5.1.-</ecNumber>
    </recommendedName>
    <alternativeName>
        <fullName evidence="10 11">Heme O synthase</fullName>
    </alternativeName>
</protein>
<dbReference type="InterPro" id="IPR030470">
    <property type="entry name" value="UbiA_prenylTrfase_CS"/>
</dbReference>
<feature type="transmembrane region" description="Helical" evidence="12">
    <location>
        <begin position="237"/>
        <end position="258"/>
    </location>
</feature>
<dbReference type="GO" id="GO:0008495">
    <property type="term" value="F:protoheme IX farnesyltransferase activity"/>
    <property type="evidence" value="ECO:0007669"/>
    <property type="project" value="InterPro"/>
</dbReference>
<evidence type="ECO:0000256" key="2">
    <source>
        <dbReference type="ARBA" id="ARBA00016335"/>
    </source>
</evidence>
<dbReference type="PIRSF" id="PIRSF001773">
    <property type="entry name" value="COX10"/>
    <property type="match status" value="1"/>
</dbReference>
<feature type="transmembrane region" description="Helical" evidence="12">
    <location>
        <begin position="212"/>
        <end position="230"/>
    </location>
</feature>
<evidence type="ECO:0000256" key="6">
    <source>
        <dbReference type="ARBA" id="ARBA00022989"/>
    </source>
</evidence>
<feature type="transmembrane region" description="Helical" evidence="12">
    <location>
        <begin position="334"/>
        <end position="354"/>
    </location>
</feature>
<evidence type="ECO:0000256" key="5">
    <source>
        <dbReference type="ARBA" id="ARBA00022946"/>
    </source>
</evidence>
<keyword evidence="8 11" id="KW-0350">Heme biosynthesis</keyword>
<dbReference type="InterPro" id="IPR044878">
    <property type="entry name" value="UbiA_sf"/>
</dbReference>
<dbReference type="PROSITE" id="PS00943">
    <property type="entry name" value="UBIA"/>
    <property type="match status" value="1"/>
</dbReference>
<gene>
    <name evidence="13" type="ORF">C1645_698319</name>
</gene>
<evidence type="ECO:0000256" key="3">
    <source>
        <dbReference type="ARBA" id="ARBA00022679"/>
    </source>
</evidence>
<comment type="subcellular location">
    <subcellularLocation>
        <location evidence="1">Mitochondrion membrane</location>
        <topology evidence="1">Multi-pass membrane protein</topology>
    </subcellularLocation>
</comment>
<comment type="function">
    <text evidence="11">Converts protoheme IX and farnesyl diphosphate to heme O.</text>
</comment>
<dbReference type="FunFam" id="1.10.357.140:FF:000004">
    <property type="entry name" value="Protoheme IX farnesyltransferase, mitochondrial"/>
    <property type="match status" value="1"/>
</dbReference>
<keyword evidence="3 11" id="KW-0808">Transferase</keyword>
<evidence type="ECO:0000256" key="4">
    <source>
        <dbReference type="ARBA" id="ARBA00022692"/>
    </source>
</evidence>